<evidence type="ECO:0000313" key="3">
    <source>
        <dbReference type="Proteomes" id="UP000226192"/>
    </source>
</evidence>
<accession>A0A2C5XFM4</accession>
<gene>
    <name evidence="2" type="ORF">CDD81_1073</name>
</gene>
<feature type="region of interest" description="Disordered" evidence="1">
    <location>
        <begin position="54"/>
        <end position="78"/>
    </location>
</feature>
<proteinExistence type="predicted"/>
<feature type="compositionally biased region" description="Polar residues" evidence="1">
    <location>
        <begin position="60"/>
        <end position="78"/>
    </location>
</feature>
<evidence type="ECO:0000313" key="2">
    <source>
        <dbReference type="EMBL" id="PHH60868.1"/>
    </source>
</evidence>
<reference evidence="2 3" key="1">
    <citation type="submission" date="2017-06" db="EMBL/GenBank/DDBJ databases">
        <title>Ant-infecting Ophiocordyceps genomes reveal a high diversity of potential behavioral manipulation genes and a possible major role for enterotoxins.</title>
        <authorList>
            <person name="De Bekker C."/>
            <person name="Evans H.C."/>
            <person name="Brachmann A."/>
            <person name="Hughes D.P."/>
        </authorList>
    </citation>
    <scope>NUCLEOTIDE SEQUENCE [LARGE SCALE GENOMIC DNA]</scope>
    <source>
        <strain evidence="2 3">Map64</strain>
    </source>
</reference>
<dbReference type="Proteomes" id="UP000226192">
    <property type="component" value="Unassembled WGS sequence"/>
</dbReference>
<dbReference type="AlphaFoldDB" id="A0A2C5XFM4"/>
<sequence length="78" mass="8618">MPATDALQPPLNEAERKVCRSFGTWTDFMQCYGLKPYDLDDVAEAKAIISEMVKKDQEASKTATSSGTSNKNGETSRR</sequence>
<organism evidence="2 3">
    <name type="scientific">Ophiocordyceps australis</name>
    <dbReference type="NCBI Taxonomy" id="1399860"/>
    <lineage>
        <taxon>Eukaryota</taxon>
        <taxon>Fungi</taxon>
        <taxon>Dikarya</taxon>
        <taxon>Ascomycota</taxon>
        <taxon>Pezizomycotina</taxon>
        <taxon>Sordariomycetes</taxon>
        <taxon>Hypocreomycetidae</taxon>
        <taxon>Hypocreales</taxon>
        <taxon>Ophiocordycipitaceae</taxon>
        <taxon>Ophiocordyceps</taxon>
    </lineage>
</organism>
<keyword evidence="3" id="KW-1185">Reference proteome</keyword>
<dbReference type="EMBL" id="NJET01000125">
    <property type="protein sequence ID" value="PHH60868.1"/>
    <property type="molecule type" value="Genomic_DNA"/>
</dbReference>
<protein>
    <submittedName>
        <fullName evidence="2">Uncharacterized protein</fullName>
    </submittedName>
</protein>
<dbReference type="OrthoDB" id="4232400at2759"/>
<name>A0A2C5XFM4_9HYPO</name>
<evidence type="ECO:0000256" key="1">
    <source>
        <dbReference type="SAM" id="MobiDB-lite"/>
    </source>
</evidence>
<comment type="caution">
    <text evidence="2">The sequence shown here is derived from an EMBL/GenBank/DDBJ whole genome shotgun (WGS) entry which is preliminary data.</text>
</comment>